<dbReference type="AlphaFoldDB" id="A0AAV6WRG6"/>
<accession>A0AAV6WRG6</accession>
<name>A0AAV6WRG6_9LAMI</name>
<dbReference type="Proteomes" id="UP000826271">
    <property type="component" value="Unassembled WGS sequence"/>
</dbReference>
<proteinExistence type="predicted"/>
<organism evidence="1 2">
    <name type="scientific">Buddleja alternifolia</name>
    <dbReference type="NCBI Taxonomy" id="168488"/>
    <lineage>
        <taxon>Eukaryota</taxon>
        <taxon>Viridiplantae</taxon>
        <taxon>Streptophyta</taxon>
        <taxon>Embryophyta</taxon>
        <taxon>Tracheophyta</taxon>
        <taxon>Spermatophyta</taxon>
        <taxon>Magnoliopsida</taxon>
        <taxon>eudicotyledons</taxon>
        <taxon>Gunneridae</taxon>
        <taxon>Pentapetalae</taxon>
        <taxon>asterids</taxon>
        <taxon>lamiids</taxon>
        <taxon>Lamiales</taxon>
        <taxon>Scrophulariaceae</taxon>
        <taxon>Buddlejeae</taxon>
        <taxon>Buddleja</taxon>
    </lineage>
</organism>
<evidence type="ECO:0000313" key="2">
    <source>
        <dbReference type="Proteomes" id="UP000826271"/>
    </source>
</evidence>
<dbReference type="PANTHER" id="PTHR15140:SF41">
    <property type="entry name" value="DISEASE RESISTANCE PROTEIN RF45 ISOFORM X1-RELATED"/>
    <property type="match status" value="1"/>
</dbReference>
<keyword evidence="2" id="KW-1185">Reference proteome</keyword>
<gene>
    <name evidence="1" type="ORF">BUALT_Bualt12G0146900</name>
</gene>
<dbReference type="EMBL" id="WHWC01000012">
    <property type="protein sequence ID" value="KAG8373206.1"/>
    <property type="molecule type" value="Genomic_DNA"/>
</dbReference>
<comment type="caution">
    <text evidence="1">The sequence shown here is derived from an EMBL/GenBank/DDBJ whole genome shotgun (WGS) entry which is preliminary data.</text>
</comment>
<evidence type="ECO:0000313" key="1">
    <source>
        <dbReference type="EMBL" id="KAG8373206.1"/>
    </source>
</evidence>
<protein>
    <submittedName>
        <fullName evidence="1">Uncharacterized protein</fullName>
    </submittedName>
</protein>
<dbReference type="InterPro" id="IPR032675">
    <property type="entry name" value="LRR_dom_sf"/>
</dbReference>
<reference evidence="1" key="1">
    <citation type="submission" date="2019-10" db="EMBL/GenBank/DDBJ databases">
        <authorList>
            <person name="Zhang R."/>
            <person name="Pan Y."/>
            <person name="Wang J."/>
            <person name="Ma R."/>
            <person name="Yu S."/>
        </authorList>
    </citation>
    <scope>NUCLEOTIDE SEQUENCE</scope>
    <source>
        <strain evidence="1">LA-IB0</strain>
        <tissue evidence="1">Leaf</tissue>
    </source>
</reference>
<dbReference type="Gene3D" id="3.80.10.10">
    <property type="entry name" value="Ribonuclease Inhibitor"/>
    <property type="match status" value="1"/>
</dbReference>
<dbReference type="SUPFAM" id="SSF52058">
    <property type="entry name" value="L domain-like"/>
    <property type="match status" value="1"/>
</dbReference>
<dbReference type="PANTHER" id="PTHR15140">
    <property type="entry name" value="TUBULIN-SPECIFIC CHAPERONE E"/>
    <property type="match status" value="1"/>
</dbReference>
<sequence length="313" mass="35777">MLDHELKPLFLYVGQFPEGRDIQVDRLCLLLATEALIATENYQGRQKTLMETVKCFLKDLDDRKPVDAQDDKVSIAELNSGKLALNGLESLEILVNFNAVVCNINDLFELDNLQIIAIILEGVPTKLKAIVKWFDEKIANILQSFLNIRNFDCYRRDTATIFNKLLQCKSLHSLHIEGQIDGLPNNLKISPNFTEMVFIGSELGDVLIDELSKLENLRSLVLTDNEFIGKEITFLATSEFSNLRSLKLQSLQYLEKLTFENKFVPKLSTLVIEECHYLKEISMSETLDNQHKRAHGKKGDVYQVQQLPNIFKN</sequence>